<dbReference type="Proteomes" id="UP000256769">
    <property type="component" value="Unassembled WGS sequence"/>
</dbReference>
<accession>A0A3D9CQA4</accession>
<protein>
    <submittedName>
        <fullName evidence="1">Uncharacterized protein</fullName>
    </submittedName>
</protein>
<evidence type="ECO:0000313" key="1">
    <source>
        <dbReference type="EMBL" id="REC67986.1"/>
    </source>
</evidence>
<proteinExistence type="predicted"/>
<comment type="caution">
    <text evidence="1">The sequence shown here is derived from an EMBL/GenBank/DDBJ whole genome shotgun (WGS) entry which is preliminary data.</text>
</comment>
<gene>
    <name evidence="1" type="ORF">DRF59_06655</name>
</gene>
<organism evidence="1 2">
    <name type="scientific">Chryseobacterium flavum</name>
    <dbReference type="NCBI Taxonomy" id="415851"/>
    <lineage>
        <taxon>Bacteria</taxon>
        <taxon>Pseudomonadati</taxon>
        <taxon>Bacteroidota</taxon>
        <taxon>Flavobacteriia</taxon>
        <taxon>Flavobacteriales</taxon>
        <taxon>Weeksellaceae</taxon>
        <taxon>Chryseobacterium group</taxon>
        <taxon>Chryseobacterium</taxon>
    </lineage>
</organism>
<name>A0A3D9CQA4_9FLAO</name>
<sequence>MYFFGNHLIIPYINLEIFDICSQSTTLKKYDKLDFSYLIFKDVKEIFWKYAVNDKVNHVKLIFDEFYDEAVYSTDHIEATNIFTDHYGFDFEIRFKEQYLYFSEDVGIKNGALNYWTPIELPNFKRDMNEKEVQSFFAKDHVPPDILNLVGARHFSMLKTLDF</sequence>
<evidence type="ECO:0000313" key="2">
    <source>
        <dbReference type="Proteomes" id="UP000256769"/>
    </source>
</evidence>
<keyword evidence="2" id="KW-1185">Reference proteome</keyword>
<reference evidence="1 2" key="1">
    <citation type="journal article" date="2007" name="Int. J. Syst. Evol. Microbiol.">
        <title>Chryseobacterium flavum sp. nov., isolated from polluted soil.</title>
        <authorList>
            <person name="Zhou Y."/>
            <person name="Dong J."/>
            <person name="Wang X."/>
            <person name="Huang X."/>
            <person name="Zhang K.Y."/>
            <person name="Zhang Y.Q."/>
            <person name="Guo Y.F."/>
            <person name="Lai R."/>
            <person name="Li W.J."/>
        </authorList>
    </citation>
    <scope>NUCLEOTIDE SEQUENCE [LARGE SCALE GENOMIC DNA]</scope>
    <source>
        <strain evidence="1 2">KCTC 12877</strain>
    </source>
</reference>
<dbReference type="AlphaFoldDB" id="A0A3D9CQA4"/>
<dbReference type="EMBL" id="QNUE01000004">
    <property type="protein sequence ID" value="REC67986.1"/>
    <property type="molecule type" value="Genomic_DNA"/>
</dbReference>